<evidence type="ECO:0000259" key="5">
    <source>
        <dbReference type="SMART" id="SM00990"/>
    </source>
</evidence>
<evidence type="ECO:0000256" key="1">
    <source>
        <dbReference type="ARBA" id="ARBA00001946"/>
    </source>
</evidence>
<dbReference type="Proteomes" id="UP000280271">
    <property type="component" value="Unassembled WGS sequence"/>
</dbReference>
<keyword evidence="3" id="KW-0378">Hydrolase</keyword>
<dbReference type="InterPro" id="IPR011856">
    <property type="entry name" value="tRNA_endonuc-like_dom_sf"/>
</dbReference>
<evidence type="ECO:0000313" key="7">
    <source>
        <dbReference type="Proteomes" id="UP000280271"/>
    </source>
</evidence>
<dbReference type="Gene3D" id="3.40.1350.10">
    <property type="match status" value="1"/>
</dbReference>
<dbReference type="Pfam" id="PF08774">
    <property type="entry name" value="VRR_NUC"/>
    <property type="match status" value="1"/>
</dbReference>
<name>A0ABX9TSN6_9GAMM</name>
<feature type="region of interest" description="Disordered" evidence="4">
    <location>
        <begin position="1"/>
        <end position="57"/>
    </location>
</feature>
<protein>
    <submittedName>
        <fullName evidence="6">VRR-NUC domain-containing protein</fullName>
    </submittedName>
</protein>
<comment type="cofactor">
    <cofactor evidence="1">
        <name>Mg(2+)</name>
        <dbReference type="ChEBI" id="CHEBI:18420"/>
    </cofactor>
</comment>
<evidence type="ECO:0000256" key="3">
    <source>
        <dbReference type="ARBA" id="ARBA00022801"/>
    </source>
</evidence>
<reference evidence="6 7" key="1">
    <citation type="submission" date="2018-09" db="EMBL/GenBank/DDBJ databases">
        <title>The draft genome of Acinetobacter sp. strains.</title>
        <authorList>
            <person name="Qin J."/>
            <person name="Feng Y."/>
            <person name="Zong Z."/>
        </authorList>
    </citation>
    <scope>NUCLEOTIDE SEQUENCE [LARGE SCALE GENOMIC DNA]</scope>
    <source>
        <strain evidence="6 7">WCHAc060005</strain>
    </source>
</reference>
<dbReference type="SMART" id="SM00990">
    <property type="entry name" value="VRR_NUC"/>
    <property type="match status" value="1"/>
</dbReference>
<keyword evidence="7" id="KW-1185">Reference proteome</keyword>
<evidence type="ECO:0000256" key="4">
    <source>
        <dbReference type="SAM" id="MobiDB-lite"/>
    </source>
</evidence>
<keyword evidence="2" id="KW-0540">Nuclease</keyword>
<comment type="caution">
    <text evidence="6">The sequence shown here is derived from an EMBL/GenBank/DDBJ whole genome shotgun (WGS) entry which is preliminary data.</text>
</comment>
<evidence type="ECO:0000313" key="6">
    <source>
        <dbReference type="EMBL" id="RLL19025.1"/>
    </source>
</evidence>
<proteinExistence type="predicted"/>
<dbReference type="EMBL" id="RCHC01000019">
    <property type="protein sequence ID" value="RLL19025.1"/>
    <property type="molecule type" value="Genomic_DNA"/>
</dbReference>
<accession>A0ABX9TSN6</accession>
<dbReference type="RefSeq" id="WP_121523573.1">
    <property type="nucleotide sequence ID" value="NZ_RCHC01000019.1"/>
</dbReference>
<feature type="compositionally biased region" description="Polar residues" evidence="4">
    <location>
        <begin position="32"/>
        <end position="42"/>
    </location>
</feature>
<sequence length="188" mass="20953">MSLKKRGKGVRPASLEELLQSKNKNKGVKPANSLSRGKTPISSIGLALEKPRRMSPKERERIALGQGPSEDEIQMRVIDWAKTVKWKNTTLNEYLHHSPNGGKRSKSEAGRFKAMGTKAGFPDLFLIVGVSPFKGLFIELKSAKGTVTDIQRQYHPMLIEEGYRVEVCFSEQGAISLISNYLGLRLNE</sequence>
<dbReference type="InterPro" id="IPR014883">
    <property type="entry name" value="VRR_NUC"/>
</dbReference>
<feature type="domain" description="VRR-NUC" evidence="5">
    <location>
        <begin position="68"/>
        <end position="172"/>
    </location>
</feature>
<organism evidence="6 7">
    <name type="scientific">Acinetobacter chengduensis</name>
    <dbReference type="NCBI Taxonomy" id="2420890"/>
    <lineage>
        <taxon>Bacteria</taxon>
        <taxon>Pseudomonadati</taxon>
        <taxon>Pseudomonadota</taxon>
        <taxon>Gammaproteobacteria</taxon>
        <taxon>Moraxellales</taxon>
        <taxon>Moraxellaceae</taxon>
        <taxon>Acinetobacter</taxon>
    </lineage>
</organism>
<gene>
    <name evidence="6" type="ORF">D9K81_14825</name>
</gene>
<evidence type="ECO:0000256" key="2">
    <source>
        <dbReference type="ARBA" id="ARBA00022722"/>
    </source>
</evidence>